<gene>
    <name evidence="1" type="ORF">HZY62_20485</name>
    <name evidence="2" type="ORF">LX92_04251</name>
</gene>
<dbReference type="Proteomes" id="UP000245667">
    <property type="component" value="Unassembled WGS sequence"/>
</dbReference>
<dbReference type="RefSeq" id="WP_109654829.1">
    <property type="nucleotide sequence ID" value="NZ_JACWLN010000015.1"/>
</dbReference>
<sequence length="168" mass="19760">MKFLRRSMWLLLLPLMAFTVAHKFYLSVTNVTYNEKHQAIQITSRIFIDDFEDVLLERYGIESQLATPSESPLADAYIEKYLRSKFLVYLNGEQQQYDFLGKEYDNDIMICYIEIPKVAADSMESITIQSEILTDLFEEQQNVVHLKILNQKKSFVLIRENNKGMLKM</sequence>
<dbReference type="OrthoDB" id="5735516at2"/>
<protein>
    <recommendedName>
        <fullName evidence="5">Peptidase E</fullName>
    </recommendedName>
</protein>
<organism evidence="2 3">
    <name type="scientific">Maribacter polysiphoniae</name>
    <dbReference type="NCBI Taxonomy" id="429344"/>
    <lineage>
        <taxon>Bacteria</taxon>
        <taxon>Pseudomonadati</taxon>
        <taxon>Bacteroidota</taxon>
        <taxon>Flavobacteriia</taxon>
        <taxon>Flavobacteriales</taxon>
        <taxon>Flavobacteriaceae</taxon>
        <taxon>Maribacter</taxon>
    </lineage>
</organism>
<dbReference type="EMBL" id="JACWLN010000015">
    <property type="protein sequence ID" value="MBD1262981.1"/>
    <property type="molecule type" value="Genomic_DNA"/>
</dbReference>
<evidence type="ECO:0000313" key="1">
    <source>
        <dbReference type="EMBL" id="MBD1262981.1"/>
    </source>
</evidence>
<name>A0A316DPG2_9FLAO</name>
<dbReference type="Pfam" id="PF20420">
    <property type="entry name" value="DUF6702"/>
    <property type="match status" value="1"/>
</dbReference>
<dbReference type="Proteomes" id="UP000651837">
    <property type="component" value="Unassembled WGS sequence"/>
</dbReference>
<reference evidence="2 3" key="1">
    <citation type="submission" date="2018-05" db="EMBL/GenBank/DDBJ databases">
        <title>Genomic Encyclopedia of Archaeal and Bacterial Type Strains, Phase II (KMG-II): from individual species to whole genera.</title>
        <authorList>
            <person name="Goeker M."/>
        </authorList>
    </citation>
    <scope>NUCLEOTIDE SEQUENCE [LARGE SCALE GENOMIC DNA]</scope>
    <source>
        <strain evidence="2 3">DSM 23514</strain>
    </source>
</reference>
<evidence type="ECO:0000313" key="2">
    <source>
        <dbReference type="EMBL" id="PWK19398.1"/>
    </source>
</evidence>
<evidence type="ECO:0000313" key="3">
    <source>
        <dbReference type="Proteomes" id="UP000245667"/>
    </source>
</evidence>
<dbReference type="EMBL" id="QGGQ01000015">
    <property type="protein sequence ID" value="PWK19398.1"/>
    <property type="molecule type" value="Genomic_DNA"/>
</dbReference>
<keyword evidence="4" id="KW-1185">Reference proteome</keyword>
<reference evidence="1 4" key="2">
    <citation type="submission" date="2020-07" db="EMBL/GenBank/DDBJ databases">
        <title>The draft genome sequence of Maribacter polysiphoniae KCTC 22021.</title>
        <authorList>
            <person name="Mu L."/>
        </authorList>
    </citation>
    <scope>NUCLEOTIDE SEQUENCE [LARGE SCALE GENOMIC DNA]</scope>
    <source>
        <strain evidence="1 4">KCTC 22021</strain>
    </source>
</reference>
<comment type="caution">
    <text evidence="2">The sequence shown here is derived from an EMBL/GenBank/DDBJ whole genome shotgun (WGS) entry which is preliminary data.</text>
</comment>
<dbReference type="AlphaFoldDB" id="A0A316DPG2"/>
<evidence type="ECO:0008006" key="5">
    <source>
        <dbReference type="Google" id="ProtNLM"/>
    </source>
</evidence>
<dbReference type="InterPro" id="IPR046525">
    <property type="entry name" value="DUF6702"/>
</dbReference>
<accession>A0A316DPG2</accession>
<evidence type="ECO:0000313" key="4">
    <source>
        <dbReference type="Proteomes" id="UP000651837"/>
    </source>
</evidence>
<proteinExistence type="predicted"/>